<dbReference type="InterPro" id="IPR038095">
    <property type="entry name" value="Costars_sf"/>
</dbReference>
<comment type="caution">
    <text evidence="3">The sequence shown here is derived from an EMBL/GenBank/DDBJ whole genome shotgun (WGS) entry which is preliminary data.</text>
</comment>
<dbReference type="Pfam" id="PF14705">
    <property type="entry name" value="Costars"/>
    <property type="match status" value="1"/>
</dbReference>
<sequence length="78" mass="8747">MDTSHEIEVLKKAIKDHGSVNSDGKSSIAYGVLFKKTEDTLEALNGTLRSAKRKKQVTFEGELLMMPRDKEVQVILLE</sequence>
<gene>
    <name evidence="3" type="ORF">CPB83DRAFT_145005</name>
</gene>
<dbReference type="AlphaFoldDB" id="A0A9P6JSM3"/>
<dbReference type="InterPro" id="IPR027817">
    <property type="entry name" value="Costars_dom"/>
</dbReference>
<dbReference type="Gene3D" id="1.10.10.1540">
    <property type="entry name" value="Costar domain"/>
    <property type="match status" value="1"/>
</dbReference>
<dbReference type="InterPro" id="IPR044302">
    <property type="entry name" value="Costars"/>
</dbReference>
<keyword evidence="4" id="KW-1185">Reference proteome</keyword>
<proteinExistence type="inferred from homology"/>
<organism evidence="3 4">
    <name type="scientific">Crepidotus variabilis</name>
    <dbReference type="NCBI Taxonomy" id="179855"/>
    <lineage>
        <taxon>Eukaryota</taxon>
        <taxon>Fungi</taxon>
        <taxon>Dikarya</taxon>
        <taxon>Basidiomycota</taxon>
        <taxon>Agaricomycotina</taxon>
        <taxon>Agaricomycetes</taxon>
        <taxon>Agaricomycetidae</taxon>
        <taxon>Agaricales</taxon>
        <taxon>Agaricineae</taxon>
        <taxon>Crepidotaceae</taxon>
        <taxon>Crepidotus</taxon>
    </lineage>
</organism>
<evidence type="ECO:0000256" key="1">
    <source>
        <dbReference type="ARBA" id="ARBA00006126"/>
    </source>
</evidence>
<reference evidence="3" key="1">
    <citation type="submission" date="2020-11" db="EMBL/GenBank/DDBJ databases">
        <authorList>
            <consortium name="DOE Joint Genome Institute"/>
            <person name="Ahrendt S."/>
            <person name="Riley R."/>
            <person name="Andreopoulos W."/>
            <person name="Labutti K."/>
            <person name="Pangilinan J."/>
            <person name="Ruiz-Duenas F.J."/>
            <person name="Barrasa J.M."/>
            <person name="Sanchez-Garcia M."/>
            <person name="Camarero S."/>
            <person name="Miyauchi S."/>
            <person name="Serrano A."/>
            <person name="Linde D."/>
            <person name="Babiker R."/>
            <person name="Drula E."/>
            <person name="Ayuso-Fernandez I."/>
            <person name="Pacheco R."/>
            <person name="Padilla G."/>
            <person name="Ferreira P."/>
            <person name="Barriuso J."/>
            <person name="Kellner H."/>
            <person name="Castanera R."/>
            <person name="Alfaro M."/>
            <person name="Ramirez L."/>
            <person name="Pisabarro A.G."/>
            <person name="Kuo A."/>
            <person name="Tritt A."/>
            <person name="Lipzen A."/>
            <person name="He G."/>
            <person name="Yan M."/>
            <person name="Ng V."/>
            <person name="Cullen D."/>
            <person name="Martin F."/>
            <person name="Rosso M.-N."/>
            <person name="Henrissat B."/>
            <person name="Hibbett D."/>
            <person name="Martinez A.T."/>
            <person name="Grigoriev I.V."/>
        </authorList>
    </citation>
    <scope>NUCLEOTIDE SEQUENCE</scope>
    <source>
        <strain evidence="3">CBS 506.95</strain>
    </source>
</reference>
<accession>A0A9P6JSM3</accession>
<dbReference type="EMBL" id="MU157837">
    <property type="protein sequence ID" value="KAF9530914.1"/>
    <property type="molecule type" value="Genomic_DNA"/>
</dbReference>
<comment type="similarity">
    <text evidence="1">Belongs to the costars family.</text>
</comment>
<dbReference type="PANTHER" id="PTHR46334">
    <property type="entry name" value="COSTARS FAMILY PROTEIN ABRACL"/>
    <property type="match status" value="1"/>
</dbReference>
<evidence type="ECO:0000313" key="3">
    <source>
        <dbReference type="EMBL" id="KAF9530914.1"/>
    </source>
</evidence>
<feature type="domain" description="Costars" evidence="2">
    <location>
        <begin position="1"/>
        <end position="77"/>
    </location>
</feature>
<dbReference type="Proteomes" id="UP000807306">
    <property type="component" value="Unassembled WGS sequence"/>
</dbReference>
<dbReference type="PANTHER" id="PTHR46334:SF1">
    <property type="entry name" value="COSTARS FAMILY PROTEIN ABRACL"/>
    <property type="match status" value="1"/>
</dbReference>
<evidence type="ECO:0000313" key="4">
    <source>
        <dbReference type="Proteomes" id="UP000807306"/>
    </source>
</evidence>
<dbReference type="OrthoDB" id="9871914at2759"/>
<dbReference type="SMART" id="SM01283">
    <property type="entry name" value="Costars"/>
    <property type="match status" value="1"/>
</dbReference>
<dbReference type="GO" id="GO:0032970">
    <property type="term" value="P:regulation of actin filament-based process"/>
    <property type="evidence" value="ECO:0007669"/>
    <property type="project" value="TreeGrafter"/>
</dbReference>
<protein>
    <submittedName>
        <fullName evidence="3">Costars domain-containing protein</fullName>
    </submittedName>
</protein>
<name>A0A9P6JSM3_9AGAR</name>
<evidence type="ECO:0000259" key="2">
    <source>
        <dbReference type="SMART" id="SM01283"/>
    </source>
</evidence>